<organism evidence="5 6">
    <name type="scientific">alpha proteobacterium IMCC14465</name>
    <dbReference type="NCBI Taxonomy" id="1220535"/>
    <lineage>
        <taxon>Bacteria</taxon>
        <taxon>Pseudomonadati</taxon>
        <taxon>Pseudomonadota</taxon>
        <taxon>Alphaproteobacteria</taxon>
        <taxon>PS1 clade</taxon>
    </lineage>
</organism>
<dbReference type="NCBIfam" id="TIGR00553">
    <property type="entry name" value="pabB"/>
    <property type="match status" value="1"/>
</dbReference>
<proteinExistence type="predicted"/>
<dbReference type="InterPro" id="IPR019999">
    <property type="entry name" value="Anth_synth_I-like"/>
</dbReference>
<dbReference type="OrthoDB" id="9803598at2"/>
<keyword evidence="2" id="KW-0808">Transferase</keyword>
<evidence type="ECO:0000313" key="6">
    <source>
        <dbReference type="Proteomes" id="UP000004836"/>
    </source>
</evidence>
<dbReference type="Pfam" id="PF04715">
    <property type="entry name" value="Anth_synt_I_N"/>
    <property type="match status" value="1"/>
</dbReference>
<dbReference type="EC" id="2.6.1.85" evidence="1"/>
<dbReference type="eggNOG" id="COG0147">
    <property type="taxonomic scope" value="Bacteria"/>
</dbReference>
<evidence type="ECO:0000256" key="2">
    <source>
        <dbReference type="ARBA" id="ARBA00022679"/>
    </source>
</evidence>
<dbReference type="STRING" id="1220535.IMCC14465_15260"/>
<dbReference type="InterPro" id="IPR015890">
    <property type="entry name" value="Chorismate_C"/>
</dbReference>
<dbReference type="PANTHER" id="PTHR11236">
    <property type="entry name" value="AMINOBENZOATE/ANTHRANILATE SYNTHASE"/>
    <property type="match status" value="1"/>
</dbReference>
<dbReference type="Proteomes" id="UP000004836">
    <property type="component" value="Unassembled WGS sequence"/>
</dbReference>
<reference evidence="5 6" key="1">
    <citation type="journal article" date="2012" name="J. Bacteriol.">
        <title>Genome Sequence of Strain IMCC14465, Isolated from the East Sea, Belonging to the PS1 Clade of Alphaproteobacteria.</title>
        <authorList>
            <person name="Yang S.J."/>
            <person name="Kang I."/>
            <person name="Cho J.C."/>
        </authorList>
    </citation>
    <scope>NUCLEOTIDE SEQUENCE [LARGE SCALE GENOMIC DNA]</scope>
    <source>
        <strain evidence="5 6">IMCC14465</strain>
    </source>
</reference>
<dbReference type="Pfam" id="PF00425">
    <property type="entry name" value="Chorismate_bind"/>
    <property type="match status" value="1"/>
</dbReference>
<dbReference type="PRINTS" id="PR00095">
    <property type="entry name" value="ANTSNTHASEI"/>
</dbReference>
<dbReference type="EMBL" id="ALYF01000006">
    <property type="protein sequence ID" value="EJW20639.1"/>
    <property type="molecule type" value="Genomic_DNA"/>
</dbReference>
<evidence type="ECO:0000259" key="3">
    <source>
        <dbReference type="Pfam" id="PF00425"/>
    </source>
</evidence>
<feature type="domain" description="Chorismate-utilising enzyme C-terminal" evidence="3">
    <location>
        <begin position="210"/>
        <end position="463"/>
    </location>
</feature>
<dbReference type="InterPro" id="IPR005801">
    <property type="entry name" value="ADC_synthase"/>
</dbReference>
<keyword evidence="6" id="KW-1185">Reference proteome</keyword>
<feature type="domain" description="Anthranilate synthase component I N-terminal" evidence="4">
    <location>
        <begin position="18"/>
        <end position="153"/>
    </location>
</feature>
<dbReference type="InterPro" id="IPR005802">
    <property type="entry name" value="ADC_synth_comp_1"/>
</dbReference>
<dbReference type="GO" id="GO:0046820">
    <property type="term" value="F:4-amino-4-deoxychorismate synthase activity"/>
    <property type="evidence" value="ECO:0007669"/>
    <property type="project" value="UniProtKB-EC"/>
</dbReference>
<dbReference type="AlphaFoldDB" id="J9DYB1"/>
<sequence length="485" mass="53328">MIDTHIMASGAIAEELHWVDPLAYFSAIAEKPYAIWLDSADTQHPAGRYSFIMHDPFETFALKNPSDNPFAQLKTKLYQWQEDWIGLKTHWPDAPPFKGGVAGLFGYDLAQSLETLPPHQPPYAIDDTQLPDLAVGFYDLVLGFDHQTHRCFVFSTGFPAQGAAERSNLARLKIENLKKTLHGLPNIPAAYFPESGKKDGNITADIEASVFKSRVQKVIDYIHAGDIFQANLSHRFSGHIASDDTPLSYYTRLRHISPGPFAAYANFGSWVLASASPERFLECNQQNVETRPIKGTRPRSEDPIIDKALLAELEASLKDKAENVMIVDLLRNDLSRICEDGSMKVSALCQAESFETVHHLVSIISGKLRNGLTPPDVLEACFPGGSISGAPKIRAMEIIAELENNCRGPYTGALGYIGFDGAMDMNILIRTAIIRDKKITFQVGGGIVADSQPEAEYLETLDKARGLMNAIGAPEKVQAGKKIAT</sequence>
<evidence type="ECO:0000259" key="4">
    <source>
        <dbReference type="Pfam" id="PF04715"/>
    </source>
</evidence>
<evidence type="ECO:0000313" key="5">
    <source>
        <dbReference type="EMBL" id="EJW20639.1"/>
    </source>
</evidence>
<dbReference type="PANTHER" id="PTHR11236:SF50">
    <property type="entry name" value="AMINODEOXYCHORISMATE SYNTHASE COMPONENT 1"/>
    <property type="match status" value="1"/>
</dbReference>
<comment type="caution">
    <text evidence="5">The sequence shown here is derived from an EMBL/GenBank/DDBJ whole genome shotgun (WGS) entry which is preliminary data.</text>
</comment>
<protein>
    <recommendedName>
        <fullName evidence="1">aminodeoxychorismate synthase</fullName>
        <ecNumber evidence="1">2.6.1.85</ecNumber>
    </recommendedName>
</protein>
<dbReference type="InterPro" id="IPR006805">
    <property type="entry name" value="Anth_synth_I_N"/>
</dbReference>
<dbReference type="SUPFAM" id="SSF56322">
    <property type="entry name" value="ADC synthase"/>
    <property type="match status" value="1"/>
</dbReference>
<accession>J9DYB1</accession>
<gene>
    <name evidence="5" type="ORF">IMCC14465_15260</name>
</gene>
<name>J9DYB1_9PROT</name>
<dbReference type="Gene3D" id="3.60.120.10">
    <property type="entry name" value="Anthranilate synthase"/>
    <property type="match status" value="1"/>
</dbReference>
<evidence type="ECO:0000256" key="1">
    <source>
        <dbReference type="ARBA" id="ARBA00013139"/>
    </source>
</evidence>
<dbReference type="GO" id="GO:0000162">
    <property type="term" value="P:L-tryptophan biosynthetic process"/>
    <property type="evidence" value="ECO:0007669"/>
    <property type="project" value="TreeGrafter"/>
</dbReference>
<dbReference type="PATRIC" id="fig|1220535.3.peg.1519"/>
<dbReference type="GO" id="GO:0009396">
    <property type="term" value="P:folic acid-containing compound biosynthetic process"/>
    <property type="evidence" value="ECO:0007669"/>
    <property type="project" value="InterPro"/>
</dbReference>